<organism evidence="1 2">
    <name type="scientific">Desulfosarcina alkanivorans</name>
    <dbReference type="NCBI Taxonomy" id="571177"/>
    <lineage>
        <taxon>Bacteria</taxon>
        <taxon>Pseudomonadati</taxon>
        <taxon>Thermodesulfobacteriota</taxon>
        <taxon>Desulfobacteria</taxon>
        <taxon>Desulfobacterales</taxon>
        <taxon>Desulfosarcinaceae</taxon>
        <taxon>Desulfosarcina</taxon>
    </lineage>
</organism>
<name>A0A5K7YN14_9BACT</name>
<evidence type="ECO:0000313" key="1">
    <source>
        <dbReference type="EMBL" id="BBO68281.1"/>
    </source>
</evidence>
<dbReference type="EMBL" id="AP021874">
    <property type="protein sequence ID" value="BBO68281.1"/>
    <property type="molecule type" value="Genomic_DNA"/>
</dbReference>
<reference evidence="1 2" key="1">
    <citation type="submission" date="2019-11" db="EMBL/GenBank/DDBJ databases">
        <title>Comparative genomics of hydrocarbon-degrading Desulfosarcina strains.</title>
        <authorList>
            <person name="Watanabe M."/>
            <person name="Kojima H."/>
            <person name="Fukui M."/>
        </authorList>
    </citation>
    <scope>NUCLEOTIDE SEQUENCE [LARGE SCALE GENOMIC DNA]</scope>
    <source>
        <strain evidence="1 2">PL12</strain>
    </source>
</reference>
<dbReference type="OrthoDB" id="5295943at2"/>
<gene>
    <name evidence="1" type="ORF">DSCA_22110</name>
</gene>
<dbReference type="AlphaFoldDB" id="A0A5K7YN14"/>
<protein>
    <submittedName>
        <fullName evidence="1">Uncharacterized protein</fullName>
    </submittedName>
</protein>
<proteinExistence type="predicted"/>
<sequence>MIAYDLQCKNGHQFEGWFEDSRSFDRQKKEGLIACPVCEDTAVIRVPSTFGIKGASGMTPAGPGASLDLAAMGRQIVDYVEKNFDNVGADFAEEALKMHYGVSEPRNIRGVSTPTEEATLKSQGINFFKFPVPAKAEDGGQSSED</sequence>
<evidence type="ECO:0000313" key="2">
    <source>
        <dbReference type="Proteomes" id="UP000427906"/>
    </source>
</evidence>
<keyword evidence="2" id="KW-1185">Reference proteome</keyword>
<dbReference type="Pfam" id="PF06676">
    <property type="entry name" value="DUF1178"/>
    <property type="match status" value="1"/>
</dbReference>
<dbReference type="InterPro" id="IPR009562">
    <property type="entry name" value="DUF1178"/>
</dbReference>
<dbReference type="Proteomes" id="UP000427906">
    <property type="component" value="Chromosome"/>
</dbReference>
<dbReference type="RefSeq" id="WP_155316458.1">
    <property type="nucleotide sequence ID" value="NZ_AP021874.1"/>
</dbReference>
<dbReference type="KEGG" id="dalk:DSCA_22110"/>
<accession>A0A5K7YN14</accession>